<dbReference type="STRING" id="1314800.A0A1B7MEV9"/>
<reference evidence="1 2" key="1">
    <citation type="submission" date="2016-06" db="EMBL/GenBank/DDBJ databases">
        <title>Comparative genomics of the ectomycorrhizal sister species Rhizopogon vinicolor and Rhizopogon vesiculosus (Basidiomycota: Boletales) reveals a divergence of the mating type B locus.</title>
        <authorList>
            <consortium name="DOE Joint Genome Institute"/>
            <person name="Mujic A.B."/>
            <person name="Kuo A."/>
            <person name="Tritt A."/>
            <person name="Lipzen A."/>
            <person name="Chen C."/>
            <person name="Johnson J."/>
            <person name="Sharma A."/>
            <person name="Barry K."/>
            <person name="Grigoriev I.V."/>
            <person name="Spatafora J.W."/>
        </authorList>
    </citation>
    <scope>NUCLEOTIDE SEQUENCE [LARGE SCALE GENOMIC DNA]</scope>
    <source>
        <strain evidence="1 2">AM-OR11-026</strain>
    </source>
</reference>
<name>A0A1B7MEV9_9AGAM</name>
<proteinExistence type="predicted"/>
<evidence type="ECO:0000313" key="2">
    <source>
        <dbReference type="Proteomes" id="UP000092154"/>
    </source>
</evidence>
<dbReference type="Proteomes" id="UP000092154">
    <property type="component" value="Unassembled WGS sequence"/>
</dbReference>
<dbReference type="AlphaFoldDB" id="A0A1B7MEV9"/>
<keyword evidence="2" id="KW-1185">Reference proteome</keyword>
<evidence type="ECO:0000313" key="1">
    <source>
        <dbReference type="EMBL" id="OAX31118.1"/>
    </source>
</evidence>
<gene>
    <name evidence="1" type="ORF">K503DRAFT_806357</name>
</gene>
<organism evidence="1 2">
    <name type="scientific">Rhizopogon vinicolor AM-OR11-026</name>
    <dbReference type="NCBI Taxonomy" id="1314800"/>
    <lineage>
        <taxon>Eukaryota</taxon>
        <taxon>Fungi</taxon>
        <taxon>Dikarya</taxon>
        <taxon>Basidiomycota</taxon>
        <taxon>Agaricomycotina</taxon>
        <taxon>Agaricomycetes</taxon>
        <taxon>Agaricomycetidae</taxon>
        <taxon>Boletales</taxon>
        <taxon>Suillineae</taxon>
        <taxon>Rhizopogonaceae</taxon>
        <taxon>Rhizopogon</taxon>
    </lineage>
</organism>
<dbReference type="InParanoid" id="A0A1B7MEV9"/>
<accession>A0A1B7MEV9</accession>
<dbReference type="OrthoDB" id="2662502at2759"/>
<sequence>MQTSSGTKTSDKRWRTSVTSTMMTSMSAAKHTTATMMTLRLQKLLGRQHTALQLPDDCDAFVEDRRQQKGGLQHRKTTCQLGAPRFLIHVHEEQDTFLHLSQTPSHSHARAQSHPRAHAKDCSGKNMPTNHLILTAQISSGMKKSGKGRCISATGVKSPSSFVVPAPSASVVKNSTTMTSTSAAKHTTSTTMTLNPSLILGSTTVGSHASAILSTLKVTDINLLLLIKRGADSARGDDAVSLKPAIALWLNESHPTGIGSIYVCFVPIIN</sequence>
<dbReference type="EMBL" id="KV449586">
    <property type="protein sequence ID" value="OAX31118.1"/>
    <property type="molecule type" value="Genomic_DNA"/>
</dbReference>
<protein>
    <submittedName>
        <fullName evidence="1">Uncharacterized protein</fullName>
    </submittedName>
</protein>